<gene>
    <name evidence="3" type="ORF">V6N11_074904</name>
</gene>
<keyword evidence="4" id="KW-1185">Reference proteome</keyword>
<feature type="domain" description="RNase H type-1" evidence="2">
    <location>
        <begin position="627"/>
        <end position="681"/>
    </location>
</feature>
<evidence type="ECO:0000256" key="1">
    <source>
        <dbReference type="SAM" id="MobiDB-lite"/>
    </source>
</evidence>
<name>A0ABR2R4Y5_9ROSI</name>
<evidence type="ECO:0000313" key="4">
    <source>
        <dbReference type="Proteomes" id="UP001396334"/>
    </source>
</evidence>
<feature type="region of interest" description="Disordered" evidence="1">
    <location>
        <begin position="1"/>
        <end position="34"/>
    </location>
</feature>
<dbReference type="InterPro" id="IPR012337">
    <property type="entry name" value="RNaseH-like_sf"/>
</dbReference>
<organism evidence="3 4">
    <name type="scientific">Hibiscus sabdariffa</name>
    <name type="common">roselle</name>
    <dbReference type="NCBI Taxonomy" id="183260"/>
    <lineage>
        <taxon>Eukaryota</taxon>
        <taxon>Viridiplantae</taxon>
        <taxon>Streptophyta</taxon>
        <taxon>Embryophyta</taxon>
        <taxon>Tracheophyta</taxon>
        <taxon>Spermatophyta</taxon>
        <taxon>Magnoliopsida</taxon>
        <taxon>eudicotyledons</taxon>
        <taxon>Gunneridae</taxon>
        <taxon>Pentapetalae</taxon>
        <taxon>rosids</taxon>
        <taxon>malvids</taxon>
        <taxon>Malvales</taxon>
        <taxon>Malvaceae</taxon>
        <taxon>Malvoideae</taxon>
        <taxon>Hibiscus</taxon>
    </lineage>
</organism>
<accession>A0ABR2R4Y5</accession>
<protein>
    <recommendedName>
        <fullName evidence="2">RNase H type-1 domain-containing protein</fullName>
    </recommendedName>
</protein>
<dbReference type="EMBL" id="JBBPBN010000026">
    <property type="protein sequence ID" value="KAK9007997.1"/>
    <property type="molecule type" value="Genomic_DNA"/>
</dbReference>
<proteinExistence type="predicted"/>
<sequence length="714" mass="78914">MENPSENLGEDCSKLSKSHGGQPPDNAPAPSEFLPVLNGIPLLERHGSSLPTEVMPMSKRGRLETDNLTTGMEDGTQLGDLFDTTMGDADTTNPTGTVAAPTMNVHMNLNQGVQENGQPKLSFRDTLVGKNGLQPLEHTIKELDVVVMDEDVLYGGTRVTENRGSRFTILQDPKEVELEFEQAVNYTETHTPIESRDRPSNLMPRGKDPIVTTGNGEGCSKSADKHDDIENSYKAHGMHIDLDDDIHRLDGEEITELEMGSVKEVASNDTINVAETTLNKVNHTAVRIGDNNAAQTTKETSGRILPASIRGGRSKSHIKIATTLKGGQRQGSKVKKKDDRGPVKPVLKACISALTSELDKAEAAEVERRKGNQGGGIQWHENGDVWDLINDGICWNIRDGTKTDFWYDKWLDEDGKLVSACIGPVNPPPTKVVDMVDRYGYWDWNRMNQWLPQAALEMIAAAKPPRYGLGADVLETIEHALRSCSKARQAWESIVRSAKISTFLSLSFTDWILQCVTDVAGIGVGDDRWATRFFVFCWLIWKQQCNIVFNHNVNHGSSWIRYGNQLVDAWSGTHYCGNTTGNCSNAPNSRSVLAWQPPNVGWMKANCDGAVNPRNDTAAIGGMIRDESDSLEAFKTLNRAIPICASTLLVADLHELMSRPWNVQLRHVKRDRNKVADKLAALSRDTDIGEIVWENPPKEVLDALHHDMAGIYVQ</sequence>
<reference evidence="3 4" key="1">
    <citation type="journal article" date="2024" name="G3 (Bethesda)">
        <title>Genome assembly of Hibiscus sabdariffa L. provides insights into metabolisms of medicinal natural products.</title>
        <authorList>
            <person name="Kim T."/>
        </authorList>
    </citation>
    <scope>NUCLEOTIDE SEQUENCE [LARGE SCALE GENOMIC DNA]</scope>
    <source>
        <strain evidence="3">TK-2024</strain>
        <tissue evidence="3">Old leaves</tissue>
    </source>
</reference>
<evidence type="ECO:0000259" key="2">
    <source>
        <dbReference type="Pfam" id="PF13456"/>
    </source>
</evidence>
<dbReference type="PANTHER" id="PTHR47723:SF19">
    <property type="entry name" value="POLYNUCLEOTIDYL TRANSFERASE, RIBONUCLEASE H-LIKE SUPERFAMILY PROTEIN"/>
    <property type="match status" value="1"/>
</dbReference>
<dbReference type="Proteomes" id="UP001396334">
    <property type="component" value="Unassembled WGS sequence"/>
</dbReference>
<dbReference type="InterPro" id="IPR002156">
    <property type="entry name" value="RNaseH_domain"/>
</dbReference>
<comment type="caution">
    <text evidence="3">The sequence shown here is derived from an EMBL/GenBank/DDBJ whole genome shotgun (WGS) entry which is preliminary data.</text>
</comment>
<dbReference type="SUPFAM" id="SSF53098">
    <property type="entry name" value="Ribonuclease H-like"/>
    <property type="match status" value="1"/>
</dbReference>
<dbReference type="PANTHER" id="PTHR47723">
    <property type="entry name" value="OS05G0353850 PROTEIN"/>
    <property type="match status" value="1"/>
</dbReference>
<feature type="region of interest" description="Disordered" evidence="1">
    <location>
        <begin position="189"/>
        <end position="224"/>
    </location>
</feature>
<dbReference type="Pfam" id="PF13456">
    <property type="entry name" value="RVT_3"/>
    <property type="match status" value="1"/>
</dbReference>
<evidence type="ECO:0000313" key="3">
    <source>
        <dbReference type="EMBL" id="KAK9007997.1"/>
    </source>
</evidence>
<dbReference type="InterPro" id="IPR053151">
    <property type="entry name" value="RNase_H-like"/>
</dbReference>
<dbReference type="CDD" id="cd06222">
    <property type="entry name" value="RNase_H_like"/>
    <property type="match status" value="1"/>
</dbReference>
<dbReference type="InterPro" id="IPR044730">
    <property type="entry name" value="RNase_H-like_dom_plant"/>
</dbReference>